<protein>
    <recommendedName>
        <fullName evidence="2">lysozyme</fullName>
        <ecNumber evidence="2">3.2.1.17</ecNumber>
    </recommendedName>
</protein>
<feature type="disulfide bond" evidence="7">
    <location>
        <begin position="56"/>
        <end position="61"/>
    </location>
</feature>
<evidence type="ECO:0000256" key="4">
    <source>
        <dbReference type="ARBA" id="ARBA00022638"/>
    </source>
</evidence>
<dbReference type="InterPro" id="IPR008597">
    <property type="entry name" value="Invert_lysozyme"/>
</dbReference>
<keyword evidence="3" id="KW-0929">Antimicrobial</keyword>
<proteinExistence type="predicted"/>
<dbReference type="AlphaFoldDB" id="A0A9N9WLM2"/>
<dbReference type="PROSITE" id="PS00018">
    <property type="entry name" value="EF_HAND_1"/>
    <property type="match status" value="1"/>
</dbReference>
<keyword evidence="4" id="KW-0081">Bacteriolytic enzyme</keyword>
<evidence type="ECO:0000256" key="1">
    <source>
        <dbReference type="ARBA" id="ARBA00000632"/>
    </source>
</evidence>
<evidence type="ECO:0000256" key="6">
    <source>
        <dbReference type="ARBA" id="ARBA00023295"/>
    </source>
</evidence>
<dbReference type="EMBL" id="OU895877">
    <property type="protein sequence ID" value="CAG9800371.1"/>
    <property type="molecule type" value="Genomic_DNA"/>
</dbReference>
<dbReference type="Pfam" id="PF05497">
    <property type="entry name" value="Destabilase"/>
    <property type="match status" value="1"/>
</dbReference>
<accession>A0A9N9WLM2</accession>
<evidence type="ECO:0000256" key="5">
    <source>
        <dbReference type="ARBA" id="ARBA00022801"/>
    </source>
</evidence>
<sequence length="159" mass="17564">MNLIKVSVIVVIGLLSFASADVSHVVQNDTTLLPVTDVCLGCICEAASECDRSLKCSGDVCGLFRITWAYWSDSGKPTQQGETADSPNAYSNCVNEPFCAARAIQGYMRRFGQDCNGDGRIDCYDYARVHKFGGYGCRGELEYKYQTRFENCIKTFTSN</sequence>
<name>A0A9N9WLM2_9DIPT</name>
<dbReference type="CDD" id="cd16890">
    <property type="entry name" value="lyz_i"/>
    <property type="match status" value="1"/>
</dbReference>
<feature type="signal peptide" evidence="8">
    <location>
        <begin position="1"/>
        <end position="20"/>
    </location>
</feature>
<dbReference type="GO" id="GO:0031640">
    <property type="term" value="P:killing of cells of another organism"/>
    <property type="evidence" value="ECO:0007669"/>
    <property type="project" value="UniProtKB-KW"/>
</dbReference>
<evidence type="ECO:0000256" key="7">
    <source>
        <dbReference type="PIRSR" id="PIRSR608597-3"/>
    </source>
</evidence>
<reference evidence="9" key="2">
    <citation type="submission" date="2022-10" db="EMBL/GenBank/DDBJ databases">
        <authorList>
            <consortium name="ENA_rothamsted_submissions"/>
            <consortium name="culmorum"/>
            <person name="King R."/>
        </authorList>
    </citation>
    <scope>NUCLEOTIDE SEQUENCE</scope>
</reference>
<keyword evidence="5" id="KW-0378">Hydrolase</keyword>
<dbReference type="InterPro" id="IPR018247">
    <property type="entry name" value="EF_Hand_1_Ca_BS"/>
</dbReference>
<feature type="chain" id="PRO_5040411732" description="lysozyme" evidence="8">
    <location>
        <begin position="21"/>
        <end position="159"/>
    </location>
</feature>
<keyword evidence="10" id="KW-1185">Reference proteome</keyword>
<keyword evidence="8" id="KW-0732">Signal</keyword>
<feature type="disulfide bond" evidence="7">
    <location>
        <begin position="39"/>
        <end position="123"/>
    </location>
</feature>
<evidence type="ECO:0000313" key="10">
    <source>
        <dbReference type="Proteomes" id="UP001153620"/>
    </source>
</evidence>
<keyword evidence="7" id="KW-1015">Disulfide bond</keyword>
<dbReference type="PROSITE" id="PS51909">
    <property type="entry name" value="LYSOZYME_I"/>
    <property type="match status" value="1"/>
</dbReference>
<dbReference type="PANTHER" id="PTHR11195">
    <property type="entry name" value="DESTABILASE-RELATED"/>
    <property type="match status" value="1"/>
</dbReference>
<organism evidence="9 10">
    <name type="scientific">Chironomus riparius</name>
    <dbReference type="NCBI Taxonomy" id="315576"/>
    <lineage>
        <taxon>Eukaryota</taxon>
        <taxon>Metazoa</taxon>
        <taxon>Ecdysozoa</taxon>
        <taxon>Arthropoda</taxon>
        <taxon>Hexapoda</taxon>
        <taxon>Insecta</taxon>
        <taxon>Pterygota</taxon>
        <taxon>Neoptera</taxon>
        <taxon>Endopterygota</taxon>
        <taxon>Diptera</taxon>
        <taxon>Nematocera</taxon>
        <taxon>Chironomoidea</taxon>
        <taxon>Chironomidae</taxon>
        <taxon>Chironominae</taxon>
        <taxon>Chironomus</taxon>
    </lineage>
</organism>
<dbReference type="Proteomes" id="UP001153620">
    <property type="component" value="Chromosome 1"/>
</dbReference>
<evidence type="ECO:0000256" key="3">
    <source>
        <dbReference type="ARBA" id="ARBA00022529"/>
    </source>
</evidence>
<gene>
    <name evidence="9" type="ORF">CHIRRI_LOCUS3314</name>
</gene>
<evidence type="ECO:0000313" key="9">
    <source>
        <dbReference type="EMBL" id="CAG9800371.1"/>
    </source>
</evidence>
<evidence type="ECO:0000256" key="8">
    <source>
        <dbReference type="SAM" id="SignalP"/>
    </source>
</evidence>
<reference evidence="9" key="1">
    <citation type="submission" date="2022-01" db="EMBL/GenBank/DDBJ databases">
        <authorList>
            <person name="King R."/>
        </authorList>
    </citation>
    <scope>NUCLEOTIDE SEQUENCE</scope>
</reference>
<comment type="catalytic activity">
    <reaction evidence="1">
        <text>Hydrolysis of (1-&gt;4)-beta-linkages between N-acetylmuramic acid and N-acetyl-D-glucosamine residues in a peptidoglycan and between N-acetyl-D-glucosamine residues in chitodextrins.</text>
        <dbReference type="EC" id="3.2.1.17"/>
    </reaction>
</comment>
<dbReference type="EC" id="3.2.1.17" evidence="2"/>
<dbReference type="Gene3D" id="1.10.530.10">
    <property type="match status" value="1"/>
</dbReference>
<keyword evidence="6" id="KW-0326">Glycosidase</keyword>
<evidence type="ECO:0000256" key="2">
    <source>
        <dbReference type="ARBA" id="ARBA00012732"/>
    </source>
</evidence>
<feature type="disulfide bond" evidence="7">
    <location>
        <begin position="44"/>
        <end position="50"/>
    </location>
</feature>
<dbReference type="OrthoDB" id="6337871at2759"/>
<dbReference type="GO" id="GO:0003796">
    <property type="term" value="F:lysozyme activity"/>
    <property type="evidence" value="ECO:0007669"/>
    <property type="project" value="UniProtKB-EC"/>
</dbReference>
<dbReference type="FunFam" id="1.10.530.10:FF:000019">
    <property type="entry name" value="lysozyme"/>
    <property type="match status" value="1"/>
</dbReference>
<feature type="disulfide bond" evidence="7">
    <location>
        <begin position="93"/>
        <end position="99"/>
    </location>
</feature>
<dbReference type="PANTHER" id="PTHR11195:SF22">
    <property type="entry name" value="LYSOZYME"/>
    <property type="match status" value="1"/>
</dbReference>
<dbReference type="GO" id="GO:0042742">
    <property type="term" value="P:defense response to bacterium"/>
    <property type="evidence" value="ECO:0007669"/>
    <property type="project" value="UniProtKB-KW"/>
</dbReference>